<sequence length="717" mass="73681">MFRGMDEVDWASLRHAYGSAEDVPGLLRGLASADQAERETALDRMYGAVHHQGGVYDSTLACVPFLLALAVREEVRDRAGVVELLVSIGGADGSGGGAGGDGGGPDEGGGGSDGGGGGSDGGGGGSDGGGEGGSGDLAGKARAALRAGADVFVLLAGDADAGVRQVAPAGLVRFLDRPARVLALLRERITVERDEGVLLALTESLGLFARRYLPAGDCHAAEAVGLLAALSGPPYGPGLRLAALGQLAQCAPELLPADLVPAVVRLLRDRSGQRGCERLAQDGPGADTLAGRLRRLRPSDEEGSRLLRTLHSALGGRVADRVALLCGQLTSPDPLDRCNAVWMSAGLFREWRTDVVEPVALIGAQLGAEEGRLHDAAVGVLVELFELALPAADHLHALVTRRPELRVRHGERGAPTLGGPLKALARAGDARATPVLAEVLAGPVVPHDLGLVIPHLGRAAAPLAPALRRHLARVPLDGPDTHERAVPLLSALTALGDAESVPSVLRLLRGMPDGLRLRDAVTEAAVRALGAVGSAAHEAIPDLRGLLETDCGVAAGDALWSVTGEADAVVPVLLRELTDGGRGRHRPAAAADVLGRLGPAARAALPALRRMTGSGEASERAAAACAVWRITGEPEQEQVLPVLRTAWAEHPHTRTAIAGCVAALGPTGAPLHDLLRAELTSSRRHRADSGGCDSHGIHEDEGLLRMCRGALSREGGG</sequence>
<dbReference type="SUPFAM" id="SSF48371">
    <property type="entry name" value="ARM repeat"/>
    <property type="match status" value="2"/>
</dbReference>
<organism evidence="2 3">
    <name type="scientific">Streptomyces coeruleofuscus</name>
    <dbReference type="NCBI Taxonomy" id="66879"/>
    <lineage>
        <taxon>Bacteria</taxon>
        <taxon>Bacillati</taxon>
        <taxon>Actinomycetota</taxon>
        <taxon>Actinomycetes</taxon>
        <taxon>Kitasatosporales</taxon>
        <taxon>Streptomycetaceae</taxon>
        <taxon>Streptomyces</taxon>
    </lineage>
</organism>
<dbReference type="RefSeq" id="WP_346138491.1">
    <property type="nucleotide sequence ID" value="NZ_BAAASE010000005.1"/>
</dbReference>
<accession>A0ABP5VN72</accession>
<dbReference type="EMBL" id="BAAASE010000005">
    <property type="protein sequence ID" value="GAA2403921.1"/>
    <property type="molecule type" value="Genomic_DNA"/>
</dbReference>
<protein>
    <recommendedName>
        <fullName evidence="4">HEAT repeat domain-containing protein</fullName>
    </recommendedName>
</protein>
<evidence type="ECO:0008006" key="4">
    <source>
        <dbReference type="Google" id="ProtNLM"/>
    </source>
</evidence>
<gene>
    <name evidence="2" type="ORF">GCM10010255_42670</name>
</gene>
<proteinExistence type="predicted"/>
<dbReference type="Proteomes" id="UP001499986">
    <property type="component" value="Unassembled WGS sequence"/>
</dbReference>
<dbReference type="InterPro" id="IPR016024">
    <property type="entry name" value="ARM-type_fold"/>
</dbReference>
<evidence type="ECO:0000313" key="2">
    <source>
        <dbReference type="EMBL" id="GAA2403921.1"/>
    </source>
</evidence>
<feature type="region of interest" description="Disordered" evidence="1">
    <location>
        <begin position="95"/>
        <end position="135"/>
    </location>
</feature>
<dbReference type="InterPro" id="IPR011989">
    <property type="entry name" value="ARM-like"/>
</dbReference>
<comment type="caution">
    <text evidence="2">The sequence shown here is derived from an EMBL/GenBank/DDBJ whole genome shotgun (WGS) entry which is preliminary data.</text>
</comment>
<evidence type="ECO:0000256" key="1">
    <source>
        <dbReference type="SAM" id="MobiDB-lite"/>
    </source>
</evidence>
<name>A0ABP5VN72_9ACTN</name>
<reference evidence="3" key="1">
    <citation type="journal article" date="2019" name="Int. J. Syst. Evol. Microbiol.">
        <title>The Global Catalogue of Microorganisms (GCM) 10K type strain sequencing project: providing services to taxonomists for standard genome sequencing and annotation.</title>
        <authorList>
            <consortium name="The Broad Institute Genomics Platform"/>
            <consortium name="The Broad Institute Genome Sequencing Center for Infectious Disease"/>
            <person name="Wu L."/>
            <person name="Ma J."/>
        </authorList>
    </citation>
    <scope>NUCLEOTIDE SEQUENCE [LARGE SCALE GENOMIC DNA]</scope>
    <source>
        <strain evidence="3">JCM 4358</strain>
    </source>
</reference>
<keyword evidence="3" id="KW-1185">Reference proteome</keyword>
<dbReference type="Gene3D" id="1.25.10.10">
    <property type="entry name" value="Leucine-rich Repeat Variant"/>
    <property type="match status" value="1"/>
</dbReference>
<evidence type="ECO:0000313" key="3">
    <source>
        <dbReference type="Proteomes" id="UP001499986"/>
    </source>
</evidence>